<sequence>MRRTIRRTVLTILLGLLVPAVVSAQQAGDVPTDPSVYFSPEFRLGSVLAQLIFGVIVAALLIHLAPGFTRSTVRYVREDTAETGIVGFATIVGTFIVAVILFVTLIGAVLGIPLLLALILLFIPASAVINIALGLVLYRIASSDRRTELTAKNLWIGYLVGFVALALLGQIPVLNILVSLAAISLGLGAVIQHFRNGAREGASGGDEWGDGPRGGEPEVDDGWGTTDDRDRRDDGFGQARDDRSDFGQSRDERGGFGAADDDSRRDDSSPSWNDDEDDSSRRDDTEEYW</sequence>
<name>A0AAV3T752_9EURY</name>
<feature type="transmembrane region" description="Helical" evidence="2">
    <location>
        <begin position="114"/>
        <end position="138"/>
    </location>
</feature>
<dbReference type="AlphaFoldDB" id="A0AAV3T752"/>
<evidence type="ECO:0000259" key="3">
    <source>
        <dbReference type="Pfam" id="PF26514"/>
    </source>
</evidence>
<accession>A0AAV3T752</accession>
<evidence type="ECO:0000313" key="4">
    <source>
        <dbReference type="EMBL" id="GAA0664748.1"/>
    </source>
</evidence>
<keyword evidence="2" id="KW-1133">Transmembrane helix</keyword>
<gene>
    <name evidence="4" type="ORF">GCM10009020_07090</name>
</gene>
<reference evidence="4 5" key="1">
    <citation type="journal article" date="2019" name="Int. J. Syst. Evol. Microbiol.">
        <title>The Global Catalogue of Microorganisms (GCM) 10K type strain sequencing project: providing services to taxonomists for standard genome sequencing and annotation.</title>
        <authorList>
            <consortium name="The Broad Institute Genomics Platform"/>
            <consortium name="The Broad Institute Genome Sequencing Center for Infectious Disease"/>
            <person name="Wu L."/>
            <person name="Ma J."/>
        </authorList>
    </citation>
    <scope>NUCLEOTIDE SEQUENCE [LARGE SCALE GENOMIC DNA]</scope>
    <source>
        <strain evidence="4 5">JCM 16328</strain>
    </source>
</reference>
<feature type="compositionally biased region" description="Basic and acidic residues" evidence="1">
    <location>
        <begin position="279"/>
        <end position="289"/>
    </location>
</feature>
<comment type="caution">
    <text evidence="4">The sequence shown here is derived from an EMBL/GenBank/DDBJ whole genome shotgun (WGS) entry which is preliminary data.</text>
</comment>
<evidence type="ECO:0000256" key="1">
    <source>
        <dbReference type="SAM" id="MobiDB-lite"/>
    </source>
</evidence>
<dbReference type="Pfam" id="PF26514">
    <property type="entry name" value="DUF8173"/>
    <property type="match status" value="1"/>
</dbReference>
<protein>
    <recommendedName>
        <fullName evidence="3">DUF8173 domain-containing protein</fullName>
    </recommendedName>
</protein>
<dbReference type="Proteomes" id="UP001500420">
    <property type="component" value="Unassembled WGS sequence"/>
</dbReference>
<evidence type="ECO:0000256" key="2">
    <source>
        <dbReference type="SAM" id="Phobius"/>
    </source>
</evidence>
<dbReference type="InterPro" id="IPR058486">
    <property type="entry name" value="DUF8173"/>
</dbReference>
<evidence type="ECO:0000313" key="5">
    <source>
        <dbReference type="Proteomes" id="UP001500420"/>
    </source>
</evidence>
<feature type="domain" description="DUF8173" evidence="3">
    <location>
        <begin position="8"/>
        <end position="197"/>
    </location>
</feature>
<keyword evidence="2" id="KW-0812">Transmembrane</keyword>
<feature type="compositionally biased region" description="Basic and acidic residues" evidence="1">
    <location>
        <begin position="226"/>
        <end position="254"/>
    </location>
</feature>
<organism evidence="4 5">
    <name type="scientific">Natronoarchaeum mannanilyticum</name>
    <dbReference type="NCBI Taxonomy" id="926360"/>
    <lineage>
        <taxon>Archaea</taxon>
        <taxon>Methanobacteriati</taxon>
        <taxon>Methanobacteriota</taxon>
        <taxon>Stenosarchaea group</taxon>
        <taxon>Halobacteria</taxon>
        <taxon>Halobacteriales</taxon>
        <taxon>Natronoarchaeaceae</taxon>
    </lineage>
</organism>
<feature type="compositionally biased region" description="Gly residues" evidence="1">
    <location>
        <begin position="202"/>
        <end position="214"/>
    </location>
</feature>
<keyword evidence="2" id="KW-0472">Membrane</keyword>
<proteinExistence type="predicted"/>
<dbReference type="EMBL" id="BAAADV010000001">
    <property type="protein sequence ID" value="GAA0664748.1"/>
    <property type="molecule type" value="Genomic_DNA"/>
</dbReference>
<dbReference type="PRINTS" id="PR00173">
    <property type="entry name" value="EDTRNSPORT"/>
</dbReference>
<feature type="transmembrane region" description="Helical" evidence="2">
    <location>
        <begin position="85"/>
        <end position="108"/>
    </location>
</feature>
<keyword evidence="5" id="KW-1185">Reference proteome</keyword>
<feature type="transmembrane region" description="Helical" evidence="2">
    <location>
        <begin position="48"/>
        <end position="65"/>
    </location>
</feature>
<feature type="region of interest" description="Disordered" evidence="1">
    <location>
        <begin position="201"/>
        <end position="289"/>
    </location>
</feature>
<dbReference type="RefSeq" id="WP_343772488.1">
    <property type="nucleotide sequence ID" value="NZ_BAAADV010000001.1"/>
</dbReference>